<dbReference type="InterPro" id="IPR029001">
    <property type="entry name" value="ITPase-like_fam"/>
</dbReference>
<dbReference type="Proteomes" id="UP000295500">
    <property type="component" value="Unassembled WGS sequence"/>
</dbReference>
<evidence type="ECO:0000256" key="1">
    <source>
        <dbReference type="ARBA" id="ARBA00001968"/>
    </source>
</evidence>
<dbReference type="RefSeq" id="WP_207668025.1">
    <property type="nucleotide sequence ID" value="NZ_SNXO01000083.1"/>
</dbReference>
<evidence type="ECO:0000313" key="4">
    <source>
        <dbReference type="Proteomes" id="UP000295500"/>
    </source>
</evidence>
<dbReference type="PANTHER" id="PTHR43213">
    <property type="entry name" value="BIFUNCTIONAL DTTP/UTP PYROPHOSPHATASE/METHYLTRANSFERASE PROTEIN-RELATED"/>
    <property type="match status" value="1"/>
</dbReference>
<dbReference type="EMBL" id="SNXO01000083">
    <property type="protein sequence ID" value="TDP43745.1"/>
    <property type="molecule type" value="Genomic_DNA"/>
</dbReference>
<dbReference type="GO" id="GO:0047429">
    <property type="term" value="F:nucleoside triphosphate diphosphatase activity"/>
    <property type="evidence" value="ECO:0007669"/>
    <property type="project" value="InterPro"/>
</dbReference>
<dbReference type="CDD" id="cd00555">
    <property type="entry name" value="Maf"/>
    <property type="match status" value="1"/>
</dbReference>
<reference evidence="3 4" key="1">
    <citation type="submission" date="2019-03" db="EMBL/GenBank/DDBJ databases">
        <title>Genomic Encyclopedia of Type Strains, Phase IV (KMG-IV): sequencing the most valuable type-strain genomes for metagenomic binning, comparative biology and taxonomic classification.</title>
        <authorList>
            <person name="Goeker M."/>
        </authorList>
    </citation>
    <scope>NUCLEOTIDE SEQUENCE [LARGE SCALE GENOMIC DNA]</scope>
    <source>
        <strain evidence="3 4">DSM 28287</strain>
    </source>
</reference>
<dbReference type="PIRSF" id="PIRSF006305">
    <property type="entry name" value="Maf"/>
    <property type="match status" value="1"/>
</dbReference>
<evidence type="ECO:0000313" key="3">
    <source>
        <dbReference type="EMBL" id="TDP43745.1"/>
    </source>
</evidence>
<accession>A0A4R6PY23</accession>
<dbReference type="AlphaFoldDB" id="A0A4R6PY23"/>
<name>A0A4R6PY23_9FIRM</name>
<dbReference type="Gene3D" id="3.90.950.10">
    <property type="match status" value="1"/>
</dbReference>
<comment type="cofactor">
    <cofactor evidence="1">
        <name>a divalent metal cation</name>
        <dbReference type="ChEBI" id="CHEBI:60240"/>
    </cofactor>
</comment>
<keyword evidence="4" id="KW-1185">Reference proteome</keyword>
<dbReference type="Pfam" id="PF02545">
    <property type="entry name" value="Maf"/>
    <property type="match status" value="1"/>
</dbReference>
<dbReference type="HAMAP" id="MF_00528">
    <property type="entry name" value="Maf"/>
    <property type="match status" value="1"/>
</dbReference>
<sequence>IILASQSPRRIEIMREHGLDPEVMPADVDETLPEGIAMEDAVMYLSLKKALSIEAAHPELAGALIIAADTVVYKDEILGKPADRAEAYHMISAIKNTSHQVATGVALVVAGETPRRSFCNITNVFCRSYSDAEINAYIDTDEPYDKAGGYAIQGTFGRYIDHIEGDYENVVGLPFTQMMAEIEKL</sequence>
<organism evidence="3 4">
    <name type="scientific">Aminicella lysinilytica</name>
    <dbReference type="NCBI Taxonomy" id="433323"/>
    <lineage>
        <taxon>Bacteria</taxon>
        <taxon>Bacillati</taxon>
        <taxon>Bacillota</taxon>
        <taxon>Clostridia</taxon>
        <taxon>Peptostreptococcales</taxon>
        <taxon>Anaerovoracaceae</taxon>
        <taxon>Aminicella</taxon>
    </lineage>
</organism>
<evidence type="ECO:0000256" key="2">
    <source>
        <dbReference type="ARBA" id="ARBA00022801"/>
    </source>
</evidence>
<proteinExistence type="inferred from homology"/>
<comment type="caution">
    <text evidence="3">The sequence shown here is derived from an EMBL/GenBank/DDBJ whole genome shotgun (WGS) entry which is preliminary data.</text>
</comment>
<protein>
    <submittedName>
        <fullName evidence="3">Septum formation protein</fullName>
    </submittedName>
</protein>
<dbReference type="NCBIfam" id="TIGR00172">
    <property type="entry name" value="maf"/>
    <property type="match status" value="1"/>
</dbReference>
<feature type="non-terminal residue" evidence="3">
    <location>
        <position position="1"/>
    </location>
</feature>
<dbReference type="PANTHER" id="PTHR43213:SF5">
    <property type="entry name" value="BIFUNCTIONAL DTTP_UTP PYROPHOSPHATASE_METHYLTRANSFERASE PROTEIN-RELATED"/>
    <property type="match status" value="1"/>
</dbReference>
<keyword evidence="2" id="KW-0378">Hydrolase</keyword>
<dbReference type="InterPro" id="IPR003697">
    <property type="entry name" value="Maf-like"/>
</dbReference>
<gene>
    <name evidence="3" type="ORF">EV211_1833</name>
</gene>
<dbReference type="SUPFAM" id="SSF52972">
    <property type="entry name" value="ITPase-like"/>
    <property type="match status" value="1"/>
</dbReference>